<feature type="domain" description="Reverse transcriptase Ty1/copia-type" evidence="2">
    <location>
        <begin position="316"/>
        <end position="422"/>
    </location>
</feature>
<comment type="caution">
    <text evidence="5">The sequence shown here is derived from an EMBL/GenBank/DDBJ whole genome shotgun (WGS) entry which is preliminary data.</text>
</comment>
<sequence length="425" mass="49253">MFGSSALSKIHMSVGKSVFLKISSASTTKEAWDTLEQEFHGDEKPKEGSNERSNWRKKKAQDSHKREEDIWYLDSGCSNHMSSNQDIFERQFKGETWNGAFIKANGKGSVVVDPKEIDENIEEDKVIAKVEMESTRNFPLRLHHNAFKTKSADDSWIWHKSCICYVHIPAEKRTKFDKKSEKCIFIGHSSNTKGYCLLKLNTNKLIVSKDVTFHESTPWDWKEKKVRNLLFNPPPASHEENYEQNVSAPSTPKGGISNTNSKSSSPESPLPKMRSLSEIYYTCRFMVSKPENYEEAAKEEVWRNAMKEELRMIENNYTWGLVDKPKYREFISLNWIYKIKLNQEGKVQKYKARVVARELSQKLGIDFFETFSPVVRTKTIRTIIALANQHKWQIFQLDVKYAFLNGKLDEETYVEQPQGFLMKGG</sequence>
<protein>
    <submittedName>
        <fullName evidence="5">Retrovirus-related Pol polyprotein from transposon RE1</fullName>
    </submittedName>
</protein>
<dbReference type="InterPro" id="IPR013103">
    <property type="entry name" value="RVT_2"/>
</dbReference>
<feature type="compositionally biased region" description="Basic and acidic residues" evidence="1">
    <location>
        <begin position="37"/>
        <end position="61"/>
    </location>
</feature>
<feature type="domain" description="Retroviral polymerase SH3-like" evidence="4">
    <location>
        <begin position="162"/>
        <end position="225"/>
    </location>
</feature>
<reference evidence="5" key="2">
    <citation type="journal article" date="2024" name="Plant">
        <title>Genomic evolution and insights into agronomic trait innovations of Sesamum species.</title>
        <authorList>
            <person name="Miao H."/>
            <person name="Wang L."/>
            <person name="Qu L."/>
            <person name="Liu H."/>
            <person name="Sun Y."/>
            <person name="Le M."/>
            <person name="Wang Q."/>
            <person name="Wei S."/>
            <person name="Zheng Y."/>
            <person name="Lin W."/>
            <person name="Duan Y."/>
            <person name="Cao H."/>
            <person name="Xiong S."/>
            <person name="Wang X."/>
            <person name="Wei L."/>
            <person name="Li C."/>
            <person name="Ma Q."/>
            <person name="Ju M."/>
            <person name="Zhao R."/>
            <person name="Li G."/>
            <person name="Mu C."/>
            <person name="Tian Q."/>
            <person name="Mei H."/>
            <person name="Zhang T."/>
            <person name="Gao T."/>
            <person name="Zhang H."/>
        </authorList>
    </citation>
    <scope>NUCLEOTIDE SEQUENCE</scope>
    <source>
        <strain evidence="5">KEN8</strain>
    </source>
</reference>
<organism evidence="5">
    <name type="scientific">Sesamum calycinum</name>
    <dbReference type="NCBI Taxonomy" id="2727403"/>
    <lineage>
        <taxon>Eukaryota</taxon>
        <taxon>Viridiplantae</taxon>
        <taxon>Streptophyta</taxon>
        <taxon>Embryophyta</taxon>
        <taxon>Tracheophyta</taxon>
        <taxon>Spermatophyta</taxon>
        <taxon>Magnoliopsida</taxon>
        <taxon>eudicotyledons</taxon>
        <taxon>Gunneridae</taxon>
        <taxon>Pentapetalae</taxon>
        <taxon>asterids</taxon>
        <taxon>lamiids</taxon>
        <taxon>Lamiales</taxon>
        <taxon>Pedaliaceae</taxon>
        <taxon>Sesamum</taxon>
    </lineage>
</organism>
<evidence type="ECO:0000259" key="2">
    <source>
        <dbReference type="Pfam" id="PF07727"/>
    </source>
</evidence>
<evidence type="ECO:0000313" key="5">
    <source>
        <dbReference type="EMBL" id="KAL0324752.1"/>
    </source>
</evidence>
<dbReference type="Pfam" id="PF25597">
    <property type="entry name" value="SH3_retrovirus"/>
    <property type="match status" value="1"/>
</dbReference>
<proteinExistence type="predicted"/>
<feature type="region of interest" description="Disordered" evidence="1">
    <location>
        <begin position="232"/>
        <end position="272"/>
    </location>
</feature>
<evidence type="ECO:0000259" key="4">
    <source>
        <dbReference type="Pfam" id="PF25597"/>
    </source>
</evidence>
<dbReference type="AlphaFoldDB" id="A0AAW2LZK8"/>
<reference evidence="5" key="1">
    <citation type="submission" date="2020-06" db="EMBL/GenBank/DDBJ databases">
        <authorList>
            <person name="Li T."/>
            <person name="Hu X."/>
            <person name="Zhang T."/>
            <person name="Song X."/>
            <person name="Zhang H."/>
            <person name="Dai N."/>
            <person name="Sheng W."/>
            <person name="Hou X."/>
            <person name="Wei L."/>
        </authorList>
    </citation>
    <scope>NUCLEOTIDE SEQUENCE</scope>
    <source>
        <strain evidence="5">KEN8</strain>
        <tissue evidence="5">Leaf</tissue>
    </source>
</reference>
<dbReference type="Pfam" id="PF22936">
    <property type="entry name" value="Pol_BBD"/>
    <property type="match status" value="1"/>
</dbReference>
<dbReference type="Pfam" id="PF07727">
    <property type="entry name" value="RVT_2"/>
    <property type="match status" value="1"/>
</dbReference>
<dbReference type="InterPro" id="IPR054722">
    <property type="entry name" value="PolX-like_BBD"/>
</dbReference>
<evidence type="ECO:0000256" key="1">
    <source>
        <dbReference type="SAM" id="MobiDB-lite"/>
    </source>
</evidence>
<name>A0AAW2LZK8_9LAMI</name>
<accession>A0AAW2LZK8</accession>
<feature type="domain" description="Retrovirus-related Pol polyprotein from transposon TNT 1-94-like beta-barrel" evidence="3">
    <location>
        <begin position="71"/>
        <end position="115"/>
    </location>
</feature>
<evidence type="ECO:0000259" key="3">
    <source>
        <dbReference type="Pfam" id="PF22936"/>
    </source>
</evidence>
<feature type="region of interest" description="Disordered" evidence="1">
    <location>
        <begin position="33"/>
        <end position="61"/>
    </location>
</feature>
<feature type="compositionally biased region" description="Low complexity" evidence="1">
    <location>
        <begin position="257"/>
        <end position="272"/>
    </location>
</feature>
<dbReference type="InterPro" id="IPR057670">
    <property type="entry name" value="SH3_retrovirus"/>
</dbReference>
<gene>
    <name evidence="5" type="ORF">Scaly_2442300</name>
</gene>
<dbReference type="EMBL" id="JACGWM010000015">
    <property type="protein sequence ID" value="KAL0324752.1"/>
    <property type="molecule type" value="Genomic_DNA"/>
</dbReference>